<dbReference type="Proteomes" id="UP000288805">
    <property type="component" value="Unassembled WGS sequence"/>
</dbReference>
<dbReference type="EMBL" id="QGNW01001268">
    <property type="protein sequence ID" value="RVW47776.1"/>
    <property type="molecule type" value="Genomic_DNA"/>
</dbReference>
<feature type="region of interest" description="Disordered" evidence="1">
    <location>
        <begin position="135"/>
        <end position="157"/>
    </location>
</feature>
<proteinExistence type="predicted"/>
<dbReference type="AlphaFoldDB" id="A0A438EJ70"/>
<evidence type="ECO:0000256" key="1">
    <source>
        <dbReference type="SAM" id="MobiDB-lite"/>
    </source>
</evidence>
<sequence length="157" mass="17625">MMWSNTLTTSSTISLPLRLRSTFHQLLNMVARATWFDGSHCYKVFRKWSRTHSVFSSETPSKKERLEFGNQRLNRFQQLDLMAGVSAAEGAIFRRSRSAIFDAVLGLQWQEWRNRGCTPMDAARPNCGDDHIATGKDAARPVGRGMHGAVGDEAVHG</sequence>
<evidence type="ECO:0000313" key="3">
    <source>
        <dbReference type="Proteomes" id="UP000288805"/>
    </source>
</evidence>
<evidence type="ECO:0000313" key="2">
    <source>
        <dbReference type="EMBL" id="RVW47776.1"/>
    </source>
</evidence>
<accession>A0A438EJ70</accession>
<protein>
    <submittedName>
        <fullName evidence="2">Uncharacterized protein</fullName>
    </submittedName>
</protein>
<comment type="caution">
    <text evidence="2">The sequence shown here is derived from an EMBL/GenBank/DDBJ whole genome shotgun (WGS) entry which is preliminary data.</text>
</comment>
<gene>
    <name evidence="2" type="ORF">CK203_091766</name>
</gene>
<reference evidence="2 3" key="1">
    <citation type="journal article" date="2018" name="PLoS Genet.">
        <title>Population sequencing reveals clonal diversity and ancestral inbreeding in the grapevine cultivar Chardonnay.</title>
        <authorList>
            <person name="Roach M.J."/>
            <person name="Johnson D.L."/>
            <person name="Bohlmann J."/>
            <person name="van Vuuren H.J."/>
            <person name="Jones S.J."/>
            <person name="Pretorius I.S."/>
            <person name="Schmidt S.A."/>
            <person name="Borneman A.R."/>
        </authorList>
    </citation>
    <scope>NUCLEOTIDE SEQUENCE [LARGE SCALE GENOMIC DNA]</scope>
    <source>
        <strain evidence="3">cv. Chardonnay</strain>
        <tissue evidence="2">Leaf</tissue>
    </source>
</reference>
<name>A0A438EJ70_VITVI</name>
<organism evidence="2 3">
    <name type="scientific">Vitis vinifera</name>
    <name type="common">Grape</name>
    <dbReference type="NCBI Taxonomy" id="29760"/>
    <lineage>
        <taxon>Eukaryota</taxon>
        <taxon>Viridiplantae</taxon>
        <taxon>Streptophyta</taxon>
        <taxon>Embryophyta</taxon>
        <taxon>Tracheophyta</taxon>
        <taxon>Spermatophyta</taxon>
        <taxon>Magnoliopsida</taxon>
        <taxon>eudicotyledons</taxon>
        <taxon>Gunneridae</taxon>
        <taxon>Pentapetalae</taxon>
        <taxon>rosids</taxon>
        <taxon>Vitales</taxon>
        <taxon>Vitaceae</taxon>
        <taxon>Viteae</taxon>
        <taxon>Vitis</taxon>
    </lineage>
</organism>